<evidence type="ECO:0000313" key="7">
    <source>
        <dbReference type="EMBL" id="VYU00522.1"/>
    </source>
</evidence>
<dbReference type="InterPro" id="IPR017039">
    <property type="entry name" value="Virul_fac_BrkB"/>
</dbReference>
<dbReference type="AlphaFoldDB" id="A0A6N3B9D1"/>
<protein>
    <submittedName>
        <fullName evidence="7">Uncharacterized protein</fullName>
    </submittedName>
</protein>
<feature type="transmembrane region" description="Helical" evidence="6">
    <location>
        <begin position="211"/>
        <end position="232"/>
    </location>
</feature>
<proteinExistence type="predicted"/>
<sequence length="278" mass="31461">MKKEKYTMSKMDLFIHLIVKSKRDDIFSLASQLAYYLVLSFFPFLIFLITLIGFIKPNPEQVLYGISVLLPTSVFELIQSTVSEIISSQNAGLLGVSVLLTIWTASSGFRAVIKGINKAYNLNDKRSYITRSVISYLSTIVLAITIILTLTLLVFGKIIGDYLITLLPLSGLMDFIWNIVRYGVILVVLILVFATIYRYTPCKRVPWKNTIPGAVFSTFGWIIFSIVFSFYINNFGNYSRLYGGLAAVFILMIWLFLMSIIFILGVEINSVLEKGRMD</sequence>
<dbReference type="NCBIfam" id="TIGR00765">
    <property type="entry name" value="yihY_not_rbn"/>
    <property type="match status" value="1"/>
</dbReference>
<dbReference type="PANTHER" id="PTHR30213">
    <property type="entry name" value="INNER MEMBRANE PROTEIN YHJD"/>
    <property type="match status" value="1"/>
</dbReference>
<organism evidence="7">
    <name type="scientific">Clostridium paraputrificum</name>
    <dbReference type="NCBI Taxonomy" id="29363"/>
    <lineage>
        <taxon>Bacteria</taxon>
        <taxon>Bacillati</taxon>
        <taxon>Bacillota</taxon>
        <taxon>Clostridia</taxon>
        <taxon>Eubacteriales</taxon>
        <taxon>Clostridiaceae</taxon>
        <taxon>Clostridium</taxon>
    </lineage>
</organism>
<evidence type="ECO:0000256" key="3">
    <source>
        <dbReference type="ARBA" id="ARBA00022692"/>
    </source>
</evidence>
<evidence type="ECO:0000256" key="1">
    <source>
        <dbReference type="ARBA" id="ARBA00004651"/>
    </source>
</evidence>
<keyword evidence="4 6" id="KW-1133">Transmembrane helix</keyword>
<name>A0A6N3B9D1_9CLOT</name>
<feature type="transmembrane region" description="Helical" evidence="6">
    <location>
        <begin position="91"/>
        <end position="113"/>
    </location>
</feature>
<accession>A0A6N3B9D1</accession>
<dbReference type="Pfam" id="PF03631">
    <property type="entry name" value="Virul_fac_BrkB"/>
    <property type="match status" value="1"/>
</dbReference>
<feature type="transmembrane region" description="Helical" evidence="6">
    <location>
        <begin position="244"/>
        <end position="266"/>
    </location>
</feature>
<comment type="subcellular location">
    <subcellularLocation>
        <location evidence="1">Cell membrane</location>
        <topology evidence="1">Multi-pass membrane protein</topology>
    </subcellularLocation>
</comment>
<feature type="transmembrane region" description="Helical" evidence="6">
    <location>
        <begin position="33"/>
        <end position="55"/>
    </location>
</feature>
<keyword evidence="5 6" id="KW-0472">Membrane</keyword>
<evidence type="ECO:0000256" key="2">
    <source>
        <dbReference type="ARBA" id="ARBA00022475"/>
    </source>
</evidence>
<evidence type="ECO:0000256" key="6">
    <source>
        <dbReference type="SAM" id="Phobius"/>
    </source>
</evidence>
<keyword evidence="2" id="KW-1003">Cell membrane</keyword>
<dbReference type="PANTHER" id="PTHR30213:SF0">
    <property type="entry name" value="UPF0761 MEMBRANE PROTEIN YIHY"/>
    <property type="match status" value="1"/>
</dbReference>
<feature type="transmembrane region" description="Helical" evidence="6">
    <location>
        <begin position="134"/>
        <end position="159"/>
    </location>
</feature>
<gene>
    <name evidence="7" type="ORF">CPLFYP93_01143</name>
</gene>
<dbReference type="GO" id="GO:0005886">
    <property type="term" value="C:plasma membrane"/>
    <property type="evidence" value="ECO:0007669"/>
    <property type="project" value="UniProtKB-SubCell"/>
</dbReference>
<dbReference type="PIRSF" id="PIRSF035875">
    <property type="entry name" value="RNase_BN"/>
    <property type="match status" value="1"/>
</dbReference>
<reference evidence="7" key="1">
    <citation type="submission" date="2019-11" db="EMBL/GenBank/DDBJ databases">
        <authorList>
            <person name="Feng L."/>
        </authorList>
    </citation>
    <scope>NUCLEOTIDE SEQUENCE</scope>
    <source>
        <strain evidence="7">CParaputrificumLFYP93</strain>
    </source>
</reference>
<dbReference type="EMBL" id="CACRTV010000035">
    <property type="protein sequence ID" value="VYU00522.1"/>
    <property type="molecule type" value="Genomic_DNA"/>
</dbReference>
<dbReference type="RefSeq" id="WP_156560188.1">
    <property type="nucleotide sequence ID" value="NZ_CACRTV010000035.1"/>
</dbReference>
<feature type="transmembrane region" description="Helical" evidence="6">
    <location>
        <begin position="179"/>
        <end position="199"/>
    </location>
</feature>
<evidence type="ECO:0000256" key="5">
    <source>
        <dbReference type="ARBA" id="ARBA00023136"/>
    </source>
</evidence>
<evidence type="ECO:0000256" key="4">
    <source>
        <dbReference type="ARBA" id="ARBA00022989"/>
    </source>
</evidence>
<keyword evidence="3 6" id="KW-0812">Transmembrane</keyword>